<gene>
    <name evidence="7" type="ORF">GJ654_19830</name>
</gene>
<protein>
    <submittedName>
        <fullName evidence="7">OmpA family protein</fullName>
    </submittedName>
</protein>
<dbReference type="PANTHER" id="PTHR30329">
    <property type="entry name" value="STATOR ELEMENT OF FLAGELLAR MOTOR COMPLEX"/>
    <property type="match status" value="1"/>
</dbReference>
<dbReference type="InterPro" id="IPR050330">
    <property type="entry name" value="Bact_OuterMem_StrucFunc"/>
</dbReference>
<dbReference type="Gene3D" id="3.30.1330.60">
    <property type="entry name" value="OmpA-like domain"/>
    <property type="match status" value="1"/>
</dbReference>
<feature type="domain" description="OmpA-like" evidence="6">
    <location>
        <begin position="317"/>
        <end position="431"/>
    </location>
</feature>
<evidence type="ECO:0000313" key="8">
    <source>
        <dbReference type="Proteomes" id="UP000439113"/>
    </source>
</evidence>
<name>A0A6N8DWI9_RHOAC</name>
<proteinExistence type="predicted"/>
<evidence type="ECO:0000256" key="2">
    <source>
        <dbReference type="ARBA" id="ARBA00023136"/>
    </source>
</evidence>
<dbReference type="SUPFAM" id="SSF103088">
    <property type="entry name" value="OmpA-like"/>
    <property type="match status" value="1"/>
</dbReference>
<comment type="caution">
    <text evidence="7">The sequence shown here is derived from an EMBL/GenBank/DDBJ whole genome shotgun (WGS) entry which is preliminary data.</text>
</comment>
<evidence type="ECO:0000259" key="6">
    <source>
        <dbReference type="PROSITE" id="PS51123"/>
    </source>
</evidence>
<reference evidence="7 8" key="1">
    <citation type="submission" date="2019-11" db="EMBL/GenBank/DDBJ databases">
        <title>Whole-genome sequence of a Rhodoblastus acidophilus DSM 142.</title>
        <authorList>
            <person name="Kyndt J.A."/>
            <person name="Meyer T.E."/>
        </authorList>
    </citation>
    <scope>NUCLEOTIDE SEQUENCE [LARGE SCALE GENOMIC DNA]</scope>
    <source>
        <strain evidence="7 8">DSM 142</strain>
    </source>
</reference>
<dbReference type="InterPro" id="IPR006664">
    <property type="entry name" value="OMP_bac"/>
</dbReference>
<evidence type="ECO:0000256" key="4">
    <source>
        <dbReference type="PROSITE-ProRule" id="PRU00473"/>
    </source>
</evidence>
<accession>A0A6N8DWI9</accession>
<keyword evidence="2 4" id="KW-0472">Membrane</keyword>
<evidence type="ECO:0000256" key="3">
    <source>
        <dbReference type="ARBA" id="ARBA00023237"/>
    </source>
</evidence>
<dbReference type="PRINTS" id="PR01021">
    <property type="entry name" value="OMPADOMAIN"/>
</dbReference>
<dbReference type="Proteomes" id="UP000439113">
    <property type="component" value="Unassembled WGS sequence"/>
</dbReference>
<dbReference type="CDD" id="cd07185">
    <property type="entry name" value="OmpA_C-like"/>
    <property type="match status" value="1"/>
</dbReference>
<organism evidence="7 8">
    <name type="scientific">Rhodoblastus acidophilus</name>
    <name type="common">Rhodopseudomonas acidophila</name>
    <dbReference type="NCBI Taxonomy" id="1074"/>
    <lineage>
        <taxon>Bacteria</taxon>
        <taxon>Pseudomonadati</taxon>
        <taxon>Pseudomonadota</taxon>
        <taxon>Alphaproteobacteria</taxon>
        <taxon>Hyphomicrobiales</taxon>
        <taxon>Rhodoblastaceae</taxon>
        <taxon>Rhodoblastus</taxon>
    </lineage>
</organism>
<dbReference type="InterPro" id="IPR006665">
    <property type="entry name" value="OmpA-like"/>
</dbReference>
<evidence type="ECO:0000256" key="5">
    <source>
        <dbReference type="SAM" id="MobiDB-lite"/>
    </source>
</evidence>
<evidence type="ECO:0000313" key="7">
    <source>
        <dbReference type="EMBL" id="MTV33234.1"/>
    </source>
</evidence>
<dbReference type="Pfam" id="PF00691">
    <property type="entry name" value="OmpA"/>
    <property type="match status" value="1"/>
</dbReference>
<dbReference type="EMBL" id="WNKS01000030">
    <property type="protein sequence ID" value="MTV33234.1"/>
    <property type="molecule type" value="Genomic_DNA"/>
</dbReference>
<dbReference type="PROSITE" id="PS51123">
    <property type="entry name" value="OMPA_2"/>
    <property type="match status" value="1"/>
</dbReference>
<sequence>MSKRRARDAPGGVSRRVFMAGQAGKWRYGLLPLAALWLGVNTLETPRIEAELKERAQRALDALGAVGAHPHVEGRDVTLKGGIADSARAAAVASVAATGGRVAADALSALPAPKPEVAAARPDKPASAMTEPKTVDAPPAAKPLPPKPAEKTAPAADAIAHPVAAPYLFHVEKFGDKVALSGFYPDEDAHSKIVAAAAKAFSGRELVDQLKPAGGAPSGFLDAALAGLAQLARLRSGALDLHDCSVRLSGEAGGAEAADDIRARLEGVRHSGYSVTARIAGPPAKIAAAAPRVAPPVAPPVDRTARSARLDARACQARMAALVKDAPIVFPLRSALLDPESARTLDAVAEEAKRCPDVDFEIAGHSDDIGLVSANLELSKRRAESVLVYLVAVGVAPHRLTAVGYGETRPLVANVNDANRARNRRIEFNLK</sequence>
<feature type="region of interest" description="Disordered" evidence="5">
    <location>
        <begin position="114"/>
        <end position="154"/>
    </location>
</feature>
<dbReference type="OrthoDB" id="5525824at2"/>
<dbReference type="AlphaFoldDB" id="A0A6N8DWI9"/>
<dbReference type="Gene3D" id="3.40.1520.20">
    <property type="match status" value="1"/>
</dbReference>
<evidence type="ECO:0000256" key="1">
    <source>
        <dbReference type="ARBA" id="ARBA00004442"/>
    </source>
</evidence>
<dbReference type="PANTHER" id="PTHR30329:SF21">
    <property type="entry name" value="LIPOPROTEIN YIAD-RELATED"/>
    <property type="match status" value="1"/>
</dbReference>
<comment type="subcellular location">
    <subcellularLocation>
        <location evidence="1">Cell outer membrane</location>
    </subcellularLocation>
</comment>
<dbReference type="InterPro" id="IPR036737">
    <property type="entry name" value="OmpA-like_sf"/>
</dbReference>
<keyword evidence="3" id="KW-0998">Cell outer membrane</keyword>
<dbReference type="GO" id="GO:0009279">
    <property type="term" value="C:cell outer membrane"/>
    <property type="evidence" value="ECO:0007669"/>
    <property type="project" value="UniProtKB-SubCell"/>
</dbReference>